<protein>
    <submittedName>
        <fullName evidence="1">Uncharacterized protein</fullName>
    </submittedName>
</protein>
<name>A0ABM7W043_9ENTR</name>
<evidence type="ECO:0000313" key="2">
    <source>
        <dbReference type="Proteomes" id="UP001320460"/>
    </source>
</evidence>
<dbReference type="EMBL" id="AP025334">
    <property type="protein sequence ID" value="BDD52897.1"/>
    <property type="molecule type" value="Genomic_DNA"/>
</dbReference>
<accession>A0ABM7W043</accession>
<organism evidence="1 2">
    <name type="scientific">Phytobacter diazotrophicus</name>
    <dbReference type="NCBI Taxonomy" id="395631"/>
    <lineage>
        <taxon>Bacteria</taxon>
        <taxon>Pseudomonadati</taxon>
        <taxon>Pseudomonadota</taxon>
        <taxon>Gammaproteobacteria</taxon>
        <taxon>Enterobacterales</taxon>
        <taxon>Enterobacteriaceae</taxon>
        <taxon>Phytobacter</taxon>
    </lineage>
</organism>
<sequence length="168" mass="19184">MAYSRNAHSLQVLSDVDPVLNFFSLENNLFLVNTRDIFFYKKIGTVNGIRYFVFFEKKPSNVDTPEGFCGSGNEIWLNLYKVGEKASTFIDQVLISSCKESFSMDSLESGAGNSESDYSSFSWNSLGFNIKWFSKYDQKGMVVDSTNYIIESEGLSKKDILRPMIYER</sequence>
<dbReference type="Proteomes" id="UP001320460">
    <property type="component" value="Chromosome"/>
</dbReference>
<keyword evidence="2" id="KW-1185">Reference proteome</keyword>
<proteinExistence type="predicted"/>
<reference evidence="1 2" key="1">
    <citation type="submission" date="2021-12" db="EMBL/GenBank/DDBJ databases">
        <title>Complete genome sequence of Phytobacter diazotrophicus TA9734.</title>
        <authorList>
            <person name="Kubota H."/>
            <person name="Nakayama Y."/>
            <person name="Ariyoshi T."/>
        </authorList>
    </citation>
    <scope>NUCLEOTIDE SEQUENCE [LARGE SCALE GENOMIC DNA]</scope>
    <source>
        <strain evidence="1 2">TA9734</strain>
    </source>
</reference>
<evidence type="ECO:0000313" key="1">
    <source>
        <dbReference type="EMBL" id="BDD52897.1"/>
    </source>
</evidence>
<gene>
    <name evidence="1" type="ORF">PDTA9734_43840</name>
</gene>
<dbReference type="RefSeq" id="WP_125125276.1">
    <property type="nucleotide sequence ID" value="NZ_AP025334.1"/>
</dbReference>